<organism evidence="1 2">
    <name type="scientific">Xylaria multiplex</name>
    <dbReference type="NCBI Taxonomy" id="323545"/>
    <lineage>
        <taxon>Eukaryota</taxon>
        <taxon>Fungi</taxon>
        <taxon>Dikarya</taxon>
        <taxon>Ascomycota</taxon>
        <taxon>Pezizomycotina</taxon>
        <taxon>Sordariomycetes</taxon>
        <taxon>Xylariomycetidae</taxon>
        <taxon>Xylariales</taxon>
        <taxon>Xylariaceae</taxon>
        <taxon>Xylaria</taxon>
    </lineage>
</organism>
<gene>
    <name evidence="1" type="ORF">GQX73_g5228</name>
</gene>
<accession>A0A7C8N7A9</accession>
<evidence type="ECO:0000313" key="2">
    <source>
        <dbReference type="Proteomes" id="UP000481858"/>
    </source>
</evidence>
<dbReference type="Proteomes" id="UP000481858">
    <property type="component" value="Unassembled WGS sequence"/>
</dbReference>
<reference evidence="1 2" key="1">
    <citation type="submission" date="2019-12" db="EMBL/GenBank/DDBJ databases">
        <title>Draft genome sequence of the ascomycete Xylaria multiplex DSM 110363.</title>
        <authorList>
            <person name="Buettner E."/>
            <person name="Kellner H."/>
        </authorList>
    </citation>
    <scope>NUCLEOTIDE SEQUENCE [LARGE SCALE GENOMIC DNA]</scope>
    <source>
        <strain evidence="1 2">DSM 110363</strain>
    </source>
</reference>
<evidence type="ECO:0000313" key="1">
    <source>
        <dbReference type="EMBL" id="KAF2968337.1"/>
    </source>
</evidence>
<dbReference type="InParanoid" id="A0A7C8N7A9"/>
<comment type="caution">
    <text evidence="1">The sequence shown here is derived from an EMBL/GenBank/DDBJ whole genome shotgun (WGS) entry which is preliminary data.</text>
</comment>
<proteinExistence type="predicted"/>
<name>A0A7C8N7A9_9PEZI</name>
<dbReference type="EMBL" id="WUBL01000052">
    <property type="protein sequence ID" value="KAF2968337.1"/>
    <property type="molecule type" value="Genomic_DNA"/>
</dbReference>
<dbReference type="AlphaFoldDB" id="A0A7C8N7A9"/>
<keyword evidence="2" id="KW-1185">Reference proteome</keyword>
<protein>
    <submittedName>
        <fullName evidence="1">Uncharacterized protein</fullName>
    </submittedName>
</protein>
<sequence>MKISNILYCFMTSREAWESPNALDNETFLHESWKKLNNWFMQEFMSGLFGEALRKAALERLESLAQTEPAESSASARFSASYRVLIEWSPGGSSDLQWHIMRSCFTSKMSPALVTNSRNVRAQRESSRSILTIIATWYSRLGASTYATLL</sequence>